<dbReference type="GO" id="GO:0016558">
    <property type="term" value="P:protein import into peroxisome matrix"/>
    <property type="evidence" value="ECO:0007669"/>
    <property type="project" value="TreeGrafter"/>
</dbReference>
<dbReference type="InterPro" id="IPR050168">
    <property type="entry name" value="AAA_ATPase_domain"/>
</dbReference>
<feature type="domain" description="AAA+ ATPase" evidence="11">
    <location>
        <begin position="518"/>
        <end position="659"/>
    </location>
</feature>
<evidence type="ECO:0000256" key="2">
    <source>
        <dbReference type="ARBA" id="ARBA00006914"/>
    </source>
</evidence>
<evidence type="ECO:0000256" key="6">
    <source>
        <dbReference type="ARBA" id="ARBA00022840"/>
    </source>
</evidence>
<dbReference type="SMART" id="SM00382">
    <property type="entry name" value="AAA"/>
    <property type="match status" value="2"/>
</dbReference>
<dbReference type="InterPro" id="IPR047533">
    <property type="entry name" value="RecA-like_PEX6_r2"/>
</dbReference>
<dbReference type="EMBL" id="ML178814">
    <property type="protein sequence ID" value="TFL06894.1"/>
    <property type="molecule type" value="Genomic_DNA"/>
</dbReference>
<dbReference type="PANTHER" id="PTHR23077">
    <property type="entry name" value="AAA-FAMILY ATPASE"/>
    <property type="match status" value="1"/>
</dbReference>
<evidence type="ECO:0000256" key="8">
    <source>
        <dbReference type="ARBA" id="ARBA00034811"/>
    </source>
</evidence>
<evidence type="ECO:0000256" key="5">
    <source>
        <dbReference type="ARBA" id="ARBA00022801"/>
    </source>
</evidence>
<evidence type="ECO:0000313" key="12">
    <source>
        <dbReference type="EMBL" id="TFL06894.1"/>
    </source>
</evidence>
<evidence type="ECO:0000256" key="4">
    <source>
        <dbReference type="ARBA" id="ARBA00022741"/>
    </source>
</evidence>
<comment type="subcellular location">
    <subcellularLocation>
        <location evidence="1">Membrane</location>
    </subcellularLocation>
</comment>
<name>A0A5C3R6P5_9AGAR</name>
<evidence type="ECO:0000256" key="10">
    <source>
        <dbReference type="ARBA" id="ARBA00048778"/>
    </source>
</evidence>
<organism evidence="12 13">
    <name type="scientific">Pterulicium gracile</name>
    <dbReference type="NCBI Taxonomy" id="1884261"/>
    <lineage>
        <taxon>Eukaryota</taxon>
        <taxon>Fungi</taxon>
        <taxon>Dikarya</taxon>
        <taxon>Basidiomycota</taxon>
        <taxon>Agaricomycotina</taxon>
        <taxon>Agaricomycetes</taxon>
        <taxon>Agaricomycetidae</taxon>
        <taxon>Agaricales</taxon>
        <taxon>Pleurotineae</taxon>
        <taxon>Pterulaceae</taxon>
        <taxon>Pterulicium</taxon>
    </lineage>
</organism>
<comment type="similarity">
    <text evidence="2">Belongs to the AAA ATPase family.</text>
</comment>
<dbReference type="Pfam" id="PF00004">
    <property type="entry name" value="AAA"/>
    <property type="match status" value="2"/>
</dbReference>
<dbReference type="GO" id="GO:0005778">
    <property type="term" value="C:peroxisomal membrane"/>
    <property type="evidence" value="ECO:0007669"/>
    <property type="project" value="TreeGrafter"/>
</dbReference>
<evidence type="ECO:0000313" key="13">
    <source>
        <dbReference type="Proteomes" id="UP000305067"/>
    </source>
</evidence>
<dbReference type="PROSITE" id="PS00674">
    <property type="entry name" value="AAA"/>
    <property type="match status" value="1"/>
</dbReference>
<dbReference type="InterPro" id="IPR027417">
    <property type="entry name" value="P-loop_NTPase"/>
</dbReference>
<evidence type="ECO:0000259" key="11">
    <source>
        <dbReference type="SMART" id="SM00382"/>
    </source>
</evidence>
<evidence type="ECO:0000256" key="3">
    <source>
        <dbReference type="ARBA" id="ARBA00022593"/>
    </source>
</evidence>
<evidence type="ECO:0000256" key="9">
    <source>
        <dbReference type="ARBA" id="ARBA00034920"/>
    </source>
</evidence>
<dbReference type="GO" id="GO:0016887">
    <property type="term" value="F:ATP hydrolysis activity"/>
    <property type="evidence" value="ECO:0007669"/>
    <property type="project" value="InterPro"/>
</dbReference>
<dbReference type="PANTHER" id="PTHR23077:SF9">
    <property type="entry name" value="PEROXISOMAL ATPASE PEX6"/>
    <property type="match status" value="1"/>
</dbReference>
<dbReference type="FunFam" id="3.40.50.300:FF:000109">
    <property type="entry name" value="Peroxisomal biogenesis factor 6"/>
    <property type="match status" value="1"/>
</dbReference>
<dbReference type="InterPro" id="IPR056995">
    <property type="entry name" value="PEX6_4th_dom"/>
</dbReference>
<dbReference type="InterPro" id="IPR003959">
    <property type="entry name" value="ATPase_AAA_core"/>
</dbReference>
<keyword evidence="13" id="KW-1185">Reference proteome</keyword>
<dbReference type="InterPro" id="IPR003960">
    <property type="entry name" value="ATPase_AAA_CS"/>
</dbReference>
<comment type="catalytic activity">
    <reaction evidence="10">
        <text>ATP + H2O = ADP + phosphate + H(+)</text>
        <dbReference type="Rhea" id="RHEA:13065"/>
        <dbReference type="ChEBI" id="CHEBI:15377"/>
        <dbReference type="ChEBI" id="CHEBI:15378"/>
        <dbReference type="ChEBI" id="CHEBI:30616"/>
        <dbReference type="ChEBI" id="CHEBI:43474"/>
        <dbReference type="ChEBI" id="CHEBI:456216"/>
    </reaction>
    <physiologicalReaction direction="left-to-right" evidence="10">
        <dbReference type="Rhea" id="RHEA:13066"/>
    </physiologicalReaction>
</comment>
<keyword evidence="6" id="KW-0067">ATP-binding</keyword>
<keyword evidence="7" id="KW-0472">Membrane</keyword>
<keyword evidence="4" id="KW-0547">Nucleotide-binding</keyword>
<dbReference type="InterPro" id="IPR003593">
    <property type="entry name" value="AAA+_ATPase"/>
</dbReference>
<dbReference type="CDD" id="cd19527">
    <property type="entry name" value="RecA-like_PEX6_r2"/>
    <property type="match status" value="1"/>
</dbReference>
<protein>
    <recommendedName>
        <fullName evidence="8">Peroxisomal ATPase PEX6</fullName>
    </recommendedName>
    <alternativeName>
        <fullName evidence="9">Peroxin-6</fullName>
    </alternativeName>
</protein>
<dbReference type="GO" id="GO:0005524">
    <property type="term" value="F:ATP binding"/>
    <property type="evidence" value="ECO:0007669"/>
    <property type="project" value="UniProtKB-KW"/>
</dbReference>
<proteinExistence type="inferred from homology"/>
<gene>
    <name evidence="12" type="ORF">BDV98DRAFT_556868</name>
</gene>
<dbReference type="Gene3D" id="1.10.8.60">
    <property type="match status" value="2"/>
</dbReference>
<dbReference type="OrthoDB" id="5553750at2759"/>
<evidence type="ECO:0000256" key="1">
    <source>
        <dbReference type="ARBA" id="ARBA00004370"/>
    </source>
</evidence>
<sequence length="1073" mass="116464">MDTKVSSSFTFQESTADASSSVLVASNIWRSLGLFDESEELADGPVYISVQPLHSAPHSSQALESICCWASEDAQTTGISIPASWNRSYKHILHATNESGVGTVVISRLKPVTLCEIIVAASSEEAYEWASSHVSAVEEALCRERLVLRQGDVLFMESHRFRLVMLQPVLQGVAKAGQTELLLIRPDTSHPDDTVDTVSLSGTDEEGIEIGEEFLADDHFAISPPTSNGNADLSCPTFKPEPLSSQLPPFTNDFTVGIRTSDLSRIGVCTGDWVIVSSASDAMKQRLARVTAADTYVKSSSLVTAPPTVLYNICSKATEDLILRHIALPTIPTATSITIARVASPFSTDKKYQPLFLRGLKEYFAERKRLVKMGDIIGIPIDTDGAAAVARTPENDDEDELDETLWESSRANQTVYFLVTNLQHEPLSLPEQDAAAAGELGCWVSSSQTQMVQTGVEHSFVPNQGTYMGSDPQSPQALFAQLTTLSIPSHLLGHSSPFELLHSYVSAALTSQAVSYSLAMTVLLKGARGSGKFTLVSWIAHVLGLHIVEVDCYDIIDDSDVKTEANLRVRFEKAAECSPSILILRHLEALVQTTQPKPDVEGEDSRLGSVISDCLDELQANWKMTGYPTVVVGTTSESDKTPKSILSSFKHEISIEAPSEKVRYEMLFALLGRHTLAPDSSLSYLATQTAALVASDLAHLVHQALFASISRASKATGLPQRDLAHAGISLTADDFELALGRARASYSESVGAPKIPNVTWDDVGGLAHVKADILDTIQLPLEHPELFADGLKQRSGVLLYGPPGTGKTLLAKAVATSCSLNFFSVKGPELLNMYIGESEANVRRVFQRARDARPCVIFFDELDSVAPKRGNQGDSGGVMDRIVSQLLAELDGMGGDGGAEIFVMGATNRPDLLDPALLRPGRFDRMLYLGVSNTHEAQRDILEALTRKFRLDPGLSLQELSERCPFNYTGADFYALCSDAMLNAMTRKAEETDAVIAEINAAPPVPNPHPHPMTPQYYLAEIATKEEMQVLVSKVDFDRALDNLAPSVSEAEMERYGQIQKKFSSDRSAVDTT</sequence>
<accession>A0A5C3R6P5</accession>
<dbReference type="SUPFAM" id="SSF52540">
    <property type="entry name" value="P-loop containing nucleoside triphosphate hydrolases"/>
    <property type="match status" value="2"/>
</dbReference>
<dbReference type="Pfam" id="PF23315">
    <property type="entry name" value="PEX6_4th"/>
    <property type="match status" value="1"/>
</dbReference>
<keyword evidence="5 12" id="KW-0378">Hydrolase</keyword>
<dbReference type="Gene3D" id="3.40.50.300">
    <property type="entry name" value="P-loop containing nucleotide triphosphate hydrolases"/>
    <property type="match status" value="2"/>
</dbReference>
<keyword evidence="3" id="KW-0962">Peroxisome biogenesis</keyword>
<reference evidence="12 13" key="1">
    <citation type="journal article" date="2019" name="Nat. Ecol. Evol.">
        <title>Megaphylogeny resolves global patterns of mushroom evolution.</title>
        <authorList>
            <person name="Varga T."/>
            <person name="Krizsan K."/>
            <person name="Foldi C."/>
            <person name="Dima B."/>
            <person name="Sanchez-Garcia M."/>
            <person name="Sanchez-Ramirez S."/>
            <person name="Szollosi G.J."/>
            <person name="Szarkandi J.G."/>
            <person name="Papp V."/>
            <person name="Albert L."/>
            <person name="Andreopoulos W."/>
            <person name="Angelini C."/>
            <person name="Antonin V."/>
            <person name="Barry K.W."/>
            <person name="Bougher N.L."/>
            <person name="Buchanan P."/>
            <person name="Buyck B."/>
            <person name="Bense V."/>
            <person name="Catcheside P."/>
            <person name="Chovatia M."/>
            <person name="Cooper J."/>
            <person name="Damon W."/>
            <person name="Desjardin D."/>
            <person name="Finy P."/>
            <person name="Geml J."/>
            <person name="Haridas S."/>
            <person name="Hughes K."/>
            <person name="Justo A."/>
            <person name="Karasinski D."/>
            <person name="Kautmanova I."/>
            <person name="Kiss B."/>
            <person name="Kocsube S."/>
            <person name="Kotiranta H."/>
            <person name="LaButti K.M."/>
            <person name="Lechner B.E."/>
            <person name="Liimatainen K."/>
            <person name="Lipzen A."/>
            <person name="Lukacs Z."/>
            <person name="Mihaltcheva S."/>
            <person name="Morgado L.N."/>
            <person name="Niskanen T."/>
            <person name="Noordeloos M.E."/>
            <person name="Ohm R.A."/>
            <person name="Ortiz-Santana B."/>
            <person name="Ovrebo C."/>
            <person name="Racz N."/>
            <person name="Riley R."/>
            <person name="Savchenko A."/>
            <person name="Shiryaev A."/>
            <person name="Soop K."/>
            <person name="Spirin V."/>
            <person name="Szebenyi C."/>
            <person name="Tomsovsky M."/>
            <person name="Tulloss R.E."/>
            <person name="Uehling J."/>
            <person name="Grigoriev I.V."/>
            <person name="Vagvolgyi C."/>
            <person name="Papp T."/>
            <person name="Martin F.M."/>
            <person name="Miettinen O."/>
            <person name="Hibbett D.S."/>
            <person name="Nagy L.G."/>
        </authorList>
    </citation>
    <scope>NUCLEOTIDE SEQUENCE [LARGE SCALE GENOMIC DNA]</scope>
    <source>
        <strain evidence="12 13">CBS 309.79</strain>
    </source>
</reference>
<dbReference type="FunFam" id="1.10.8.60:FF:000039">
    <property type="entry name" value="peroxisome biogenesis factor 6"/>
    <property type="match status" value="1"/>
</dbReference>
<dbReference type="STRING" id="1884261.A0A5C3R6P5"/>
<dbReference type="GO" id="GO:0005829">
    <property type="term" value="C:cytosol"/>
    <property type="evidence" value="ECO:0007669"/>
    <property type="project" value="TreeGrafter"/>
</dbReference>
<feature type="domain" description="AAA+ ATPase" evidence="11">
    <location>
        <begin position="793"/>
        <end position="933"/>
    </location>
</feature>
<dbReference type="AlphaFoldDB" id="A0A5C3R6P5"/>
<dbReference type="Proteomes" id="UP000305067">
    <property type="component" value="Unassembled WGS sequence"/>
</dbReference>
<evidence type="ECO:0000256" key="7">
    <source>
        <dbReference type="ARBA" id="ARBA00023136"/>
    </source>
</evidence>